<evidence type="ECO:0000256" key="1">
    <source>
        <dbReference type="SAM" id="SignalP"/>
    </source>
</evidence>
<evidence type="ECO:0000313" key="3">
    <source>
        <dbReference type="Proteomes" id="UP000182257"/>
    </source>
</evidence>
<gene>
    <name evidence="2" type="ORF">SAMN05216462_2315</name>
</gene>
<feature type="chain" id="PRO_5010216406" description="Tetratricopeptide repeat-containing protein" evidence="1">
    <location>
        <begin position="26"/>
        <end position="163"/>
    </location>
</feature>
<accession>A0A1H4DGS5</accession>
<sequence length="163" mass="18173">MMYQISKHVVATVVLVFASVMNLNAQQAQQPSADEMLNQIGMLKRLEAMQPDSVAPKYKLALASLNFAITNPHAAQTEPMLAQAEQTIEQMAQMEGTDQSDLCTLRGFLYMTRIVQNPSQNGQKYYLDVLQNFEKALKLNPHNLLAAQLQAKFVEGMKQATAQ</sequence>
<evidence type="ECO:0000313" key="2">
    <source>
        <dbReference type="EMBL" id="SEA71961.1"/>
    </source>
</evidence>
<dbReference type="EMBL" id="FNRF01000004">
    <property type="protein sequence ID" value="SEA71961.1"/>
    <property type="molecule type" value="Genomic_DNA"/>
</dbReference>
<dbReference type="AlphaFoldDB" id="A0A1H4DGS5"/>
<name>A0A1H4DGS5_XYLRU</name>
<dbReference type="RefSeq" id="WP_139209014.1">
    <property type="nucleotide sequence ID" value="NZ_FNRF01000004.1"/>
</dbReference>
<organism evidence="2 3">
    <name type="scientific">Xylanibacter ruminicola</name>
    <name type="common">Prevotella ruminicola</name>
    <dbReference type="NCBI Taxonomy" id="839"/>
    <lineage>
        <taxon>Bacteria</taxon>
        <taxon>Pseudomonadati</taxon>
        <taxon>Bacteroidota</taxon>
        <taxon>Bacteroidia</taxon>
        <taxon>Bacteroidales</taxon>
        <taxon>Prevotellaceae</taxon>
        <taxon>Xylanibacter</taxon>
    </lineage>
</organism>
<proteinExistence type="predicted"/>
<evidence type="ECO:0008006" key="4">
    <source>
        <dbReference type="Google" id="ProtNLM"/>
    </source>
</evidence>
<reference evidence="2 3" key="1">
    <citation type="submission" date="2016-10" db="EMBL/GenBank/DDBJ databases">
        <authorList>
            <person name="de Groot N.N."/>
        </authorList>
    </citation>
    <scope>NUCLEOTIDE SEQUENCE [LARGE SCALE GENOMIC DNA]</scope>
    <source>
        <strain evidence="2 3">D31d</strain>
    </source>
</reference>
<dbReference type="Proteomes" id="UP000182257">
    <property type="component" value="Unassembled WGS sequence"/>
</dbReference>
<feature type="signal peptide" evidence="1">
    <location>
        <begin position="1"/>
        <end position="25"/>
    </location>
</feature>
<keyword evidence="1" id="KW-0732">Signal</keyword>
<dbReference type="OrthoDB" id="1150971at2"/>
<protein>
    <recommendedName>
        <fullName evidence="4">Tetratricopeptide repeat-containing protein</fullName>
    </recommendedName>
</protein>